<gene>
    <name evidence="3" type="ORF">HNQ40_000147</name>
</gene>
<proteinExistence type="predicted"/>
<evidence type="ECO:0000313" key="3">
    <source>
        <dbReference type="EMBL" id="MBB6428341.1"/>
    </source>
</evidence>
<protein>
    <submittedName>
        <fullName evidence="3">Outer membrane lipoprotein-sorting protein</fullName>
    </submittedName>
</protein>
<dbReference type="EMBL" id="JACHGY010000001">
    <property type="protein sequence ID" value="MBB6428341.1"/>
    <property type="molecule type" value="Genomic_DNA"/>
</dbReference>
<dbReference type="AlphaFoldDB" id="A0A7X0LJ87"/>
<feature type="transmembrane region" description="Helical" evidence="2">
    <location>
        <begin position="63"/>
        <end position="86"/>
    </location>
</feature>
<keyword evidence="2" id="KW-1133">Transmembrane helix</keyword>
<keyword evidence="3" id="KW-0449">Lipoprotein</keyword>
<keyword evidence="1" id="KW-0732">Signal</keyword>
<name>A0A7X0LJ87_9BACT</name>
<evidence type="ECO:0000256" key="1">
    <source>
        <dbReference type="ARBA" id="ARBA00022729"/>
    </source>
</evidence>
<comment type="caution">
    <text evidence="3">The sequence shown here is derived from an EMBL/GenBank/DDBJ whole genome shotgun (WGS) entry which is preliminary data.</text>
</comment>
<dbReference type="Proteomes" id="UP000541810">
    <property type="component" value="Unassembled WGS sequence"/>
</dbReference>
<dbReference type="RefSeq" id="WP_184675388.1">
    <property type="nucleotide sequence ID" value="NZ_JACHGY010000001.1"/>
</dbReference>
<evidence type="ECO:0000256" key="2">
    <source>
        <dbReference type="SAM" id="Phobius"/>
    </source>
</evidence>
<keyword evidence="2" id="KW-0812">Transmembrane</keyword>
<dbReference type="Gene3D" id="2.50.20.10">
    <property type="entry name" value="Lipoprotein localisation LolA/LolB/LppX"/>
    <property type="match status" value="1"/>
</dbReference>
<dbReference type="SUPFAM" id="SSF89392">
    <property type="entry name" value="Prokaryotic lipoproteins and lipoprotein localization factors"/>
    <property type="match status" value="1"/>
</dbReference>
<evidence type="ECO:0000313" key="4">
    <source>
        <dbReference type="Proteomes" id="UP000541810"/>
    </source>
</evidence>
<keyword evidence="4" id="KW-1185">Reference proteome</keyword>
<accession>A0A7X0LJ87</accession>
<keyword evidence="2" id="KW-0472">Membrane</keyword>
<organism evidence="3 4">
    <name type="scientific">Algisphaera agarilytica</name>
    <dbReference type="NCBI Taxonomy" id="1385975"/>
    <lineage>
        <taxon>Bacteria</taxon>
        <taxon>Pseudomonadati</taxon>
        <taxon>Planctomycetota</taxon>
        <taxon>Phycisphaerae</taxon>
        <taxon>Phycisphaerales</taxon>
        <taxon>Phycisphaeraceae</taxon>
        <taxon>Algisphaera</taxon>
    </lineage>
</organism>
<sequence>MTQEHPQPEHDALIQDVVTAFDGVEVPPMPEVAQTVAALEAASSSSPSAPRPLPFYRRPAMKFIAPLSAAAVAGLAVMLSIVFLGAAPSPAYAQVREQLNAIQTATFTMTMNSDQGEIAVDCWVKSPGHMRQKLTMFGQDIISVIDFSEQRIMSLVEADRLASFADMSGLPEGQIPDDIVEEFRNISDGNSVLIGEEEIDGVLLLRYDFSQGEYEGSMWVDPSTNLPVRSEMVHREATADSKTGLVIDQFVWNPALDASLFELKVPEGYRTHEISVQQDGVEDLKIVLQLFAYANNGVYPDQFDALSYFAVGKVMHPDGLDDEGMGRYWAGLIEEVTGKTGLDQQQMQAEGQKIGEIVGRTGLYLSFLQDLDYHWLGRGVKQGDGEAMLCAWNPTETPGYTVVFGDLSVKIGVDAKDLPFNSSE</sequence>
<reference evidence="3 4" key="1">
    <citation type="submission" date="2020-08" db="EMBL/GenBank/DDBJ databases">
        <title>Genomic Encyclopedia of Type Strains, Phase IV (KMG-IV): sequencing the most valuable type-strain genomes for metagenomic binning, comparative biology and taxonomic classification.</title>
        <authorList>
            <person name="Goeker M."/>
        </authorList>
    </citation>
    <scope>NUCLEOTIDE SEQUENCE [LARGE SCALE GENOMIC DNA]</scope>
    <source>
        <strain evidence="3 4">DSM 103725</strain>
    </source>
</reference>
<dbReference type="InterPro" id="IPR029046">
    <property type="entry name" value="LolA/LolB/LppX"/>
</dbReference>